<dbReference type="GO" id="GO:0050906">
    <property type="term" value="P:detection of stimulus involved in sensory perception"/>
    <property type="evidence" value="ECO:0007669"/>
    <property type="project" value="UniProtKB-ARBA"/>
</dbReference>
<dbReference type="InterPro" id="IPR001320">
    <property type="entry name" value="Iontro_rcpt_C"/>
</dbReference>
<dbReference type="SMART" id="SM00079">
    <property type="entry name" value="PBPe"/>
    <property type="match status" value="1"/>
</dbReference>
<proteinExistence type="predicted"/>
<feature type="transmembrane region" description="Helical" evidence="14">
    <location>
        <begin position="301"/>
        <end position="321"/>
    </location>
</feature>
<evidence type="ECO:0000256" key="1">
    <source>
        <dbReference type="ARBA" id="ARBA00004651"/>
    </source>
</evidence>
<evidence type="ECO:0000256" key="10">
    <source>
        <dbReference type="ARBA" id="ARBA00023180"/>
    </source>
</evidence>
<keyword evidence="6" id="KW-0175">Coiled coil</keyword>
<evidence type="ECO:0000256" key="8">
    <source>
        <dbReference type="ARBA" id="ARBA00023136"/>
    </source>
</evidence>
<dbReference type="FunFam" id="3.40.190.10:FF:000078">
    <property type="entry name" value="glutamate receptor ionotropic, NMDA 3B"/>
    <property type="match status" value="1"/>
</dbReference>
<organism evidence="17 18">
    <name type="scientific">Fasciolopsis buskii</name>
    <dbReference type="NCBI Taxonomy" id="27845"/>
    <lineage>
        <taxon>Eukaryota</taxon>
        <taxon>Metazoa</taxon>
        <taxon>Spiralia</taxon>
        <taxon>Lophotrochozoa</taxon>
        <taxon>Platyhelminthes</taxon>
        <taxon>Trematoda</taxon>
        <taxon>Digenea</taxon>
        <taxon>Plagiorchiida</taxon>
        <taxon>Echinostomata</taxon>
        <taxon>Echinostomatoidea</taxon>
        <taxon>Fasciolidae</taxon>
        <taxon>Fasciolopsis</taxon>
    </lineage>
</organism>
<keyword evidence="4 14" id="KW-0812">Transmembrane</keyword>
<dbReference type="InterPro" id="IPR019594">
    <property type="entry name" value="Glu/Gly-bd"/>
</dbReference>
<name>A0A8E0S4J9_9TREM</name>
<keyword evidence="11" id="KW-1071">Ligand-gated ion channel</keyword>
<dbReference type="SUPFAM" id="SSF53850">
    <property type="entry name" value="Periplasmic binding protein-like II"/>
    <property type="match status" value="2"/>
</dbReference>
<evidence type="ECO:0000259" key="16">
    <source>
        <dbReference type="SMART" id="SM00918"/>
    </source>
</evidence>
<dbReference type="Gene3D" id="1.10.287.70">
    <property type="match status" value="2"/>
</dbReference>
<dbReference type="GO" id="GO:0015276">
    <property type="term" value="F:ligand-gated monoatomic ion channel activity"/>
    <property type="evidence" value="ECO:0007669"/>
    <property type="project" value="InterPro"/>
</dbReference>
<dbReference type="PANTHER" id="PTHR42643:SF24">
    <property type="entry name" value="IONOTROPIC RECEPTOR 60A"/>
    <property type="match status" value="1"/>
</dbReference>
<sequence length="1398" mass="158396">MPISKILQSLPPELARLINMGFVRYAPYLNDEDWSYALRWLPQELLIKHGINLVEIPERVLWTIIAVFTFIWAQLANENPAALKPMDCSARPYSIYEQGEMTRNWMREVLKSNTLESYKFYSLETLANGTKQFRATAQIDMSGKVKLTQLGQKILQKTIISGLFANRLHAFPEREIRAGVLAEEPLVIGGTRLKNGVLVNATGMIIDMLDILAEKFSFRYQLIVSSDGFFGTQEEDGSWSGLIGDLLEKRIDFIATPLSLTAERSKVVHFLTSFMDDRVGILMSRSVVKSGAFLMTRPFSFVVWILILVSFLIAASVAHLFRRFSSVTKERTDQSFDPRTDQTLSGNLYGYIQSFLFQGAEWLPTSNSGRIVILVFWISLLMLHSFWQADITANLTKEVVELPVKNLDELAISSIVQPLLIRGTAQYSMFQNSAPGSPYRRIYEKYLLHGHQAWNMSAATDLVLRYPQTALVGDVYFLRHAVDNHCGRLVLADSFEWHSSLGFATLHQVSFSPPMDEYMRHMMETGIIERLRKKWWFQTNTCVNKPKYKPLDLSMVSGALLTIILAALSGLIALIGEHLWMRFGFVLLKCVIYDEHFDTRTFNLSAALQSYLPMMGYILEQSFTNSSSYESPEWVITVRKFAIGEVCALIELGARMIASLTSCDVSWYIDSITTRHHILHYAIPRPMCLTRPSMPSDGTMHSMWYQPEPREWADALYKINELENAGRGLILTNGQTDLPKHMLELSSLAVSQGQKFKPVYATQDFSIVEDERSFFPGAFAPRIPLSNILSTLIDTTGTGTASLSHVIVLAPLFGTMEILEKLVLYSAAAKNYLWIFGEPMDYPVRSILNFLALHPIKTMNVAFFRYFPILNREDCNDDGLDKLLRDTATHFADCDYGELPLGVLHKLAGFAFYALETDTENATRFVPTARYANREIVLTEDGTAVAEGALVSGLFPNRFRNFSNALLQIGMILDPPFVMNYQISAGGHLINARGMMIDLLDILAKRFGFRYRIYPATNGHVGELSLRGDWTGLIGDLQNKRVDLAAAFILQNKERNAVGAFLGSVEDGRIGLLVAKPTTEGKLFRLFQIYQPDVLAVLLITGLATAFMLYTYERFSPYSNRNLEQSARTRNERSYLGEQLWNVIKSTLGRSDITSFLTRTNYRPVVQSLKELAQDNTIKPVIVQGSGVYEFFEESNSQVDYLEIFRRVTDGNLVVQNTTAAVSMVLADPTHVIVGDYETLRYAQLTYCQKLIIVNTGVSMGQQSLMSLKDVDWGRPFSVYLDQLKESGILDALKKRWWELESTCATGQGNYRSLNLEALEELFIFLAVFIGMAFVFLMLEWIWVGLIKARITKRRQKRENRLARMKKRLEREHAQSGQVTDESSDYDDSESSGIEEPK</sequence>
<evidence type="ECO:0000256" key="2">
    <source>
        <dbReference type="ARBA" id="ARBA00022448"/>
    </source>
</evidence>
<evidence type="ECO:0000256" key="4">
    <source>
        <dbReference type="ARBA" id="ARBA00022692"/>
    </source>
</evidence>
<evidence type="ECO:0000313" key="17">
    <source>
        <dbReference type="EMBL" id="KAA0198917.1"/>
    </source>
</evidence>
<evidence type="ECO:0000259" key="15">
    <source>
        <dbReference type="SMART" id="SM00079"/>
    </source>
</evidence>
<feature type="domain" description="Ionotropic glutamate receptor C-terminal" evidence="15">
    <location>
        <begin position="175"/>
        <end position="538"/>
    </location>
</feature>
<comment type="caution">
    <text evidence="17">The sequence shown here is derived from an EMBL/GenBank/DDBJ whole genome shotgun (WGS) entry which is preliminary data.</text>
</comment>
<evidence type="ECO:0000256" key="3">
    <source>
        <dbReference type="ARBA" id="ARBA00022475"/>
    </source>
</evidence>
<dbReference type="Pfam" id="PF00060">
    <property type="entry name" value="Lig_chan"/>
    <property type="match status" value="1"/>
</dbReference>
<dbReference type="EMBL" id="LUCM01001424">
    <property type="protein sequence ID" value="KAA0198917.1"/>
    <property type="molecule type" value="Genomic_DNA"/>
</dbReference>
<feature type="domain" description="Ionotropic glutamate receptor L-glutamate and glycine-binding" evidence="16">
    <location>
        <begin position="976"/>
        <end position="1039"/>
    </location>
</feature>
<evidence type="ECO:0000256" key="7">
    <source>
        <dbReference type="ARBA" id="ARBA00023065"/>
    </source>
</evidence>
<dbReference type="OrthoDB" id="5984008at2759"/>
<dbReference type="Pfam" id="PF10613">
    <property type="entry name" value="Lig_chan-Glu_bd"/>
    <property type="match status" value="2"/>
</dbReference>
<reference evidence="17" key="1">
    <citation type="submission" date="2019-05" db="EMBL/GenBank/DDBJ databases">
        <title>Annotation for the trematode Fasciolopsis buski.</title>
        <authorList>
            <person name="Choi Y.-J."/>
        </authorList>
    </citation>
    <scope>NUCLEOTIDE SEQUENCE</scope>
    <source>
        <strain evidence="17">HT</strain>
        <tissue evidence="17">Whole worm</tissue>
    </source>
</reference>
<protein>
    <submittedName>
        <fullName evidence="17">Uncharacterized protein</fullName>
    </submittedName>
</protein>
<keyword evidence="3" id="KW-1003">Cell membrane</keyword>
<keyword evidence="10" id="KW-0325">Glycoprotein</keyword>
<feature type="region of interest" description="Disordered" evidence="13">
    <location>
        <begin position="1366"/>
        <end position="1398"/>
    </location>
</feature>
<dbReference type="PANTHER" id="PTHR42643">
    <property type="entry name" value="IONOTROPIC RECEPTOR 20A-RELATED"/>
    <property type="match status" value="1"/>
</dbReference>
<keyword evidence="2" id="KW-0813">Transport</keyword>
<dbReference type="Proteomes" id="UP000728185">
    <property type="component" value="Unassembled WGS sequence"/>
</dbReference>
<gene>
    <name evidence="17" type="ORF">FBUS_05120</name>
</gene>
<keyword evidence="7" id="KW-0406">Ion transport</keyword>
<keyword evidence="5 14" id="KW-1133">Transmembrane helix</keyword>
<evidence type="ECO:0000256" key="12">
    <source>
        <dbReference type="ARBA" id="ARBA00023303"/>
    </source>
</evidence>
<keyword evidence="8 14" id="KW-0472">Membrane</keyword>
<keyword evidence="18" id="KW-1185">Reference proteome</keyword>
<evidence type="ECO:0000256" key="9">
    <source>
        <dbReference type="ARBA" id="ARBA00023170"/>
    </source>
</evidence>
<feature type="transmembrane region" description="Helical" evidence="14">
    <location>
        <begin position="553"/>
        <end position="575"/>
    </location>
</feature>
<keyword evidence="12" id="KW-0407">Ion channel</keyword>
<evidence type="ECO:0000256" key="6">
    <source>
        <dbReference type="ARBA" id="ARBA00023054"/>
    </source>
</evidence>
<evidence type="ECO:0000256" key="13">
    <source>
        <dbReference type="SAM" id="MobiDB-lite"/>
    </source>
</evidence>
<accession>A0A8E0S4J9</accession>
<evidence type="ECO:0000313" key="18">
    <source>
        <dbReference type="Proteomes" id="UP000728185"/>
    </source>
</evidence>
<dbReference type="GO" id="GO:0005886">
    <property type="term" value="C:plasma membrane"/>
    <property type="evidence" value="ECO:0007669"/>
    <property type="project" value="UniProtKB-SubCell"/>
</dbReference>
<evidence type="ECO:0000256" key="11">
    <source>
        <dbReference type="ARBA" id="ARBA00023286"/>
    </source>
</evidence>
<dbReference type="SMART" id="SM00918">
    <property type="entry name" value="Lig_chan-Glu_bd"/>
    <property type="match status" value="2"/>
</dbReference>
<dbReference type="Gene3D" id="3.40.190.10">
    <property type="entry name" value="Periplasmic binding protein-like II"/>
    <property type="match status" value="3"/>
</dbReference>
<evidence type="ECO:0000256" key="14">
    <source>
        <dbReference type="SAM" id="Phobius"/>
    </source>
</evidence>
<evidence type="ECO:0000256" key="5">
    <source>
        <dbReference type="ARBA" id="ARBA00022989"/>
    </source>
</evidence>
<feature type="transmembrane region" description="Helical" evidence="14">
    <location>
        <begin position="1322"/>
        <end position="1347"/>
    </location>
</feature>
<dbReference type="InterPro" id="IPR052192">
    <property type="entry name" value="Insect_Ionotropic_Sensory_Rcpt"/>
</dbReference>
<feature type="domain" description="Ionotropic glutamate receptor L-glutamate and glycine-binding" evidence="16">
    <location>
        <begin position="185"/>
        <end position="248"/>
    </location>
</feature>
<dbReference type="GO" id="GO:0043226">
    <property type="term" value="C:organelle"/>
    <property type="evidence" value="ECO:0007669"/>
    <property type="project" value="UniProtKB-ARBA"/>
</dbReference>
<comment type="subcellular location">
    <subcellularLocation>
        <location evidence="1">Cell membrane</location>
        <topology evidence="1">Multi-pass membrane protein</topology>
    </subcellularLocation>
</comment>
<keyword evidence="9" id="KW-0675">Receptor</keyword>